<dbReference type="InterPro" id="IPR029058">
    <property type="entry name" value="AB_hydrolase_fold"/>
</dbReference>
<dbReference type="RefSeq" id="WP_379994015.1">
    <property type="nucleotide sequence ID" value="NZ_JBHSGN010000026.1"/>
</dbReference>
<dbReference type="SUPFAM" id="SSF53474">
    <property type="entry name" value="alpha/beta-Hydrolases"/>
    <property type="match status" value="1"/>
</dbReference>
<dbReference type="EMBL" id="JBHSGN010000026">
    <property type="protein sequence ID" value="MFC4672806.1"/>
    <property type="molecule type" value="Genomic_DNA"/>
</dbReference>
<accession>A0ABV9KS87</accession>
<evidence type="ECO:0000313" key="2">
    <source>
        <dbReference type="EMBL" id="MFC4672806.1"/>
    </source>
</evidence>
<feature type="domain" description="Xaa-Pro dipeptidyl-peptidase-like" evidence="1">
    <location>
        <begin position="6"/>
        <end position="108"/>
    </location>
</feature>
<reference evidence="3" key="1">
    <citation type="journal article" date="2019" name="Int. J. Syst. Evol. Microbiol.">
        <title>The Global Catalogue of Microorganisms (GCM) 10K type strain sequencing project: providing services to taxonomists for standard genome sequencing and annotation.</title>
        <authorList>
            <consortium name="The Broad Institute Genomics Platform"/>
            <consortium name="The Broad Institute Genome Sequencing Center for Infectious Disease"/>
            <person name="Wu L."/>
            <person name="Ma J."/>
        </authorList>
    </citation>
    <scope>NUCLEOTIDE SEQUENCE [LARGE SCALE GENOMIC DNA]</scope>
    <source>
        <strain evidence="3">CCUG 66188</strain>
    </source>
</reference>
<keyword evidence="3" id="KW-1185">Reference proteome</keyword>
<name>A0ABV9KS87_9BACT</name>
<dbReference type="GO" id="GO:0016787">
    <property type="term" value="F:hydrolase activity"/>
    <property type="evidence" value="ECO:0007669"/>
    <property type="project" value="UniProtKB-KW"/>
</dbReference>
<proteinExistence type="predicted"/>
<dbReference type="Gene3D" id="3.40.50.1820">
    <property type="entry name" value="alpha/beta hydrolase"/>
    <property type="match status" value="1"/>
</dbReference>
<evidence type="ECO:0000313" key="3">
    <source>
        <dbReference type="Proteomes" id="UP001596023"/>
    </source>
</evidence>
<protein>
    <submittedName>
        <fullName evidence="2">CocE/NonD family hydrolase</fullName>
    </submittedName>
</protein>
<gene>
    <name evidence="2" type="ORF">ACFO6W_03760</name>
</gene>
<evidence type="ECO:0000259" key="1">
    <source>
        <dbReference type="Pfam" id="PF02129"/>
    </source>
</evidence>
<sequence>MIPMRDGVHLYTAVYAPVDRGEKHPFLLTRTPYSCKPYGVPFFKEALWDSYLYEYLKEEYIYVVQDVRGEWKSEGEFENVRPFIAQKQNNRDIDEASDAYDTVEWLVKIYLIIMVV</sequence>
<dbReference type="InterPro" id="IPR000383">
    <property type="entry name" value="Xaa-Pro-like_dom"/>
</dbReference>
<comment type="caution">
    <text evidence="2">The sequence shown here is derived from an EMBL/GenBank/DDBJ whole genome shotgun (WGS) entry which is preliminary data.</text>
</comment>
<dbReference type="Proteomes" id="UP001596023">
    <property type="component" value="Unassembled WGS sequence"/>
</dbReference>
<organism evidence="2 3">
    <name type="scientific">Dysgonomonas termitidis</name>
    <dbReference type="NCBI Taxonomy" id="1516126"/>
    <lineage>
        <taxon>Bacteria</taxon>
        <taxon>Pseudomonadati</taxon>
        <taxon>Bacteroidota</taxon>
        <taxon>Bacteroidia</taxon>
        <taxon>Bacteroidales</taxon>
        <taxon>Dysgonomonadaceae</taxon>
        <taxon>Dysgonomonas</taxon>
    </lineage>
</organism>
<keyword evidence="2" id="KW-0378">Hydrolase</keyword>
<dbReference type="Pfam" id="PF02129">
    <property type="entry name" value="Peptidase_S15"/>
    <property type="match status" value="1"/>
</dbReference>